<evidence type="ECO:0000256" key="2">
    <source>
        <dbReference type="ARBA" id="ARBA00022481"/>
    </source>
</evidence>
<dbReference type="PRINTS" id="PR00813">
    <property type="entry name" value="BCTERIALGSPG"/>
</dbReference>
<keyword evidence="8" id="KW-1185">Reference proteome</keyword>
<dbReference type="RefSeq" id="WP_191617341.1">
    <property type="nucleotide sequence ID" value="NZ_JACYFG010000035.1"/>
</dbReference>
<evidence type="ECO:0000256" key="5">
    <source>
        <dbReference type="ARBA" id="ARBA00023136"/>
    </source>
</evidence>
<accession>A0A927FAN0</accession>
<gene>
    <name evidence="7" type="ORF">IEN85_12070</name>
</gene>
<dbReference type="InterPro" id="IPR012902">
    <property type="entry name" value="N_methyl_site"/>
</dbReference>
<dbReference type="PANTHER" id="PTHR30093">
    <property type="entry name" value="GENERAL SECRETION PATHWAY PROTEIN G"/>
    <property type="match status" value="1"/>
</dbReference>
<name>A0A927FAN0_9BACT</name>
<dbReference type="AlphaFoldDB" id="A0A927FAN0"/>
<evidence type="ECO:0000256" key="6">
    <source>
        <dbReference type="SAM" id="Phobius"/>
    </source>
</evidence>
<comment type="caution">
    <text evidence="7">The sequence shown here is derived from an EMBL/GenBank/DDBJ whole genome shotgun (WGS) entry which is preliminary data.</text>
</comment>
<reference evidence="7" key="1">
    <citation type="submission" date="2020-09" db="EMBL/GenBank/DDBJ databases">
        <title>Pelagicoccus enzymogenes sp. nov. with an EPS production, isolated from marine sediment.</title>
        <authorList>
            <person name="Feng X."/>
        </authorList>
    </citation>
    <scope>NUCLEOTIDE SEQUENCE</scope>
    <source>
        <strain evidence="7">NFK12</strain>
    </source>
</reference>
<keyword evidence="2" id="KW-0488">Methylation</keyword>
<proteinExistence type="predicted"/>
<dbReference type="Gene3D" id="3.30.700.10">
    <property type="entry name" value="Glycoprotein, Type 4 Pilin"/>
    <property type="match status" value="1"/>
</dbReference>
<dbReference type="GO" id="GO:0015627">
    <property type="term" value="C:type II protein secretion system complex"/>
    <property type="evidence" value="ECO:0007669"/>
    <property type="project" value="InterPro"/>
</dbReference>
<evidence type="ECO:0000313" key="8">
    <source>
        <dbReference type="Proteomes" id="UP000622317"/>
    </source>
</evidence>
<dbReference type="InterPro" id="IPR045584">
    <property type="entry name" value="Pilin-like"/>
</dbReference>
<comment type="subcellular location">
    <subcellularLocation>
        <location evidence="1">Membrane</location>
        <topology evidence="1">Single-pass membrane protein</topology>
    </subcellularLocation>
</comment>
<evidence type="ECO:0000313" key="7">
    <source>
        <dbReference type="EMBL" id="MBD5780230.1"/>
    </source>
</evidence>
<protein>
    <submittedName>
        <fullName evidence="7">Prepilin-type N-terminal cleavage/methylation domain-containing protein</fullName>
    </submittedName>
</protein>
<evidence type="ECO:0000256" key="1">
    <source>
        <dbReference type="ARBA" id="ARBA00004167"/>
    </source>
</evidence>
<dbReference type="Proteomes" id="UP000622317">
    <property type="component" value="Unassembled WGS sequence"/>
</dbReference>
<dbReference type="GO" id="GO:0016020">
    <property type="term" value="C:membrane"/>
    <property type="evidence" value="ECO:0007669"/>
    <property type="project" value="UniProtKB-SubCell"/>
</dbReference>
<organism evidence="7 8">
    <name type="scientific">Pelagicoccus enzymogenes</name>
    <dbReference type="NCBI Taxonomy" id="2773457"/>
    <lineage>
        <taxon>Bacteria</taxon>
        <taxon>Pseudomonadati</taxon>
        <taxon>Verrucomicrobiota</taxon>
        <taxon>Opitutia</taxon>
        <taxon>Puniceicoccales</taxon>
        <taxon>Pelagicoccaceae</taxon>
        <taxon>Pelagicoccus</taxon>
    </lineage>
</organism>
<evidence type="ECO:0000256" key="3">
    <source>
        <dbReference type="ARBA" id="ARBA00022692"/>
    </source>
</evidence>
<dbReference type="EMBL" id="JACYFG010000035">
    <property type="protein sequence ID" value="MBD5780230.1"/>
    <property type="molecule type" value="Genomic_DNA"/>
</dbReference>
<dbReference type="InterPro" id="IPR000983">
    <property type="entry name" value="Bac_GSPG_pilin"/>
</dbReference>
<dbReference type="SUPFAM" id="SSF54523">
    <property type="entry name" value="Pili subunits"/>
    <property type="match status" value="1"/>
</dbReference>
<dbReference type="NCBIfam" id="TIGR02532">
    <property type="entry name" value="IV_pilin_GFxxxE"/>
    <property type="match status" value="1"/>
</dbReference>
<sequence>MATKQSSCKKKRGLTIIELVVVVTIIGLIAAIAIPAYTTSRRSSIAAKTANDMRKFADQFNLYNLENGAWPSDGYPATIPGGMEDYLSNGVWSQKTPIGGYWDYDNSAFGFTSGVSVDSATMGDETFAAIDALLDDGNLTTGFIVKTAGDRLSYILAP</sequence>
<dbReference type="Pfam" id="PF07963">
    <property type="entry name" value="N_methyl"/>
    <property type="match status" value="1"/>
</dbReference>
<feature type="transmembrane region" description="Helical" evidence="6">
    <location>
        <begin position="12"/>
        <end position="37"/>
    </location>
</feature>
<dbReference type="PANTHER" id="PTHR30093:SF44">
    <property type="entry name" value="TYPE II SECRETION SYSTEM CORE PROTEIN G"/>
    <property type="match status" value="1"/>
</dbReference>
<evidence type="ECO:0000256" key="4">
    <source>
        <dbReference type="ARBA" id="ARBA00022989"/>
    </source>
</evidence>
<dbReference type="GO" id="GO:0015628">
    <property type="term" value="P:protein secretion by the type II secretion system"/>
    <property type="evidence" value="ECO:0007669"/>
    <property type="project" value="InterPro"/>
</dbReference>
<keyword evidence="3 6" id="KW-0812">Transmembrane</keyword>
<keyword evidence="5 6" id="KW-0472">Membrane</keyword>
<keyword evidence="4 6" id="KW-1133">Transmembrane helix</keyword>